<sequence>MGLPWSVLTLHRIIKLSPVFSAQCDKAIWTELNKDGEEADREKGIAYNLRGRQVLTDSVLGSLSSSTRFLARRRAYLLDRRRHRVRVTAFVLPIPQTSTEPTTDPDLPHE</sequence>
<name>A0A8E2AQ32_9APHY</name>
<dbReference type="EMBL" id="KV722490">
    <property type="protein sequence ID" value="OCH87304.1"/>
    <property type="molecule type" value="Genomic_DNA"/>
</dbReference>
<gene>
    <name evidence="1" type="ORF">OBBRIDRAFT_168471</name>
</gene>
<dbReference type="AlphaFoldDB" id="A0A8E2AQ32"/>
<reference evidence="1 2" key="1">
    <citation type="submission" date="2016-07" db="EMBL/GenBank/DDBJ databases">
        <title>Draft genome of the white-rot fungus Obba rivulosa 3A-2.</title>
        <authorList>
            <consortium name="DOE Joint Genome Institute"/>
            <person name="Miettinen O."/>
            <person name="Riley R."/>
            <person name="Acob R."/>
            <person name="Barry K."/>
            <person name="Cullen D."/>
            <person name="De Vries R."/>
            <person name="Hainaut M."/>
            <person name="Hatakka A."/>
            <person name="Henrissat B."/>
            <person name="Hilden K."/>
            <person name="Kuo R."/>
            <person name="Labutti K."/>
            <person name="Lipzen A."/>
            <person name="Makela M.R."/>
            <person name="Sandor L."/>
            <person name="Spatafora J.W."/>
            <person name="Grigoriev I.V."/>
            <person name="Hibbett D.S."/>
        </authorList>
    </citation>
    <scope>NUCLEOTIDE SEQUENCE [LARGE SCALE GENOMIC DNA]</scope>
    <source>
        <strain evidence="1 2">3A-2</strain>
    </source>
</reference>
<dbReference type="OrthoDB" id="416344at2759"/>
<keyword evidence="2" id="KW-1185">Reference proteome</keyword>
<evidence type="ECO:0000313" key="1">
    <source>
        <dbReference type="EMBL" id="OCH87304.1"/>
    </source>
</evidence>
<accession>A0A8E2AQ32</accession>
<organism evidence="1 2">
    <name type="scientific">Obba rivulosa</name>
    <dbReference type="NCBI Taxonomy" id="1052685"/>
    <lineage>
        <taxon>Eukaryota</taxon>
        <taxon>Fungi</taxon>
        <taxon>Dikarya</taxon>
        <taxon>Basidiomycota</taxon>
        <taxon>Agaricomycotina</taxon>
        <taxon>Agaricomycetes</taxon>
        <taxon>Polyporales</taxon>
        <taxon>Gelatoporiaceae</taxon>
        <taxon>Obba</taxon>
    </lineage>
</organism>
<protein>
    <submittedName>
        <fullName evidence="1">Uncharacterized protein</fullName>
    </submittedName>
</protein>
<proteinExistence type="predicted"/>
<dbReference type="Proteomes" id="UP000250043">
    <property type="component" value="Unassembled WGS sequence"/>
</dbReference>
<evidence type="ECO:0000313" key="2">
    <source>
        <dbReference type="Proteomes" id="UP000250043"/>
    </source>
</evidence>